<dbReference type="GO" id="GO:0016020">
    <property type="term" value="C:membrane"/>
    <property type="evidence" value="ECO:0007669"/>
    <property type="project" value="TreeGrafter"/>
</dbReference>
<organism evidence="5 6">
    <name type="scientific">Gordonia mangrovi</name>
    <dbReference type="NCBI Taxonomy" id="2665643"/>
    <lineage>
        <taxon>Bacteria</taxon>
        <taxon>Bacillati</taxon>
        <taxon>Actinomycetota</taxon>
        <taxon>Actinomycetes</taxon>
        <taxon>Mycobacteriales</taxon>
        <taxon>Gordoniaceae</taxon>
        <taxon>Gordonia</taxon>
    </lineage>
</organism>
<comment type="caution">
    <text evidence="5">The sequence shown here is derived from an EMBL/GenBank/DDBJ whole genome shotgun (WGS) entry which is preliminary data.</text>
</comment>
<gene>
    <name evidence="5" type="ORF">GIY30_19950</name>
</gene>
<keyword evidence="6" id="KW-1185">Reference proteome</keyword>
<dbReference type="PANTHER" id="PTHR44196">
    <property type="entry name" value="DEHYDROGENASE/REDUCTASE SDR FAMILY MEMBER 7B"/>
    <property type="match status" value="1"/>
</dbReference>
<dbReference type="AlphaFoldDB" id="A0A6L7GVW9"/>
<dbReference type="PANTHER" id="PTHR44196:SF2">
    <property type="entry name" value="SHORT-CHAIN DEHYDROGENASE-RELATED"/>
    <property type="match status" value="1"/>
</dbReference>
<proteinExistence type="inferred from homology"/>
<evidence type="ECO:0000259" key="4">
    <source>
        <dbReference type="SMART" id="SM00822"/>
    </source>
</evidence>
<accession>A0A6L7GVW9</accession>
<dbReference type="InterPro" id="IPR036291">
    <property type="entry name" value="NAD(P)-bd_dom_sf"/>
</dbReference>
<evidence type="ECO:0000313" key="5">
    <source>
        <dbReference type="EMBL" id="MXP23617.1"/>
    </source>
</evidence>
<evidence type="ECO:0000256" key="1">
    <source>
        <dbReference type="ARBA" id="ARBA00006484"/>
    </source>
</evidence>
<comment type="similarity">
    <text evidence="1 3">Belongs to the short-chain dehydrogenases/reductases (SDR) family.</text>
</comment>
<dbReference type="PIRSF" id="PIRSF000126">
    <property type="entry name" value="11-beta-HSD1"/>
    <property type="match status" value="1"/>
</dbReference>
<dbReference type="EMBL" id="WMBR01000006">
    <property type="protein sequence ID" value="MXP23617.1"/>
    <property type="molecule type" value="Genomic_DNA"/>
</dbReference>
<name>A0A6L7GVW9_9ACTN</name>
<protein>
    <submittedName>
        <fullName evidence="5">SDR family NAD(P)-dependent oxidoreductase</fullName>
    </submittedName>
</protein>
<dbReference type="SUPFAM" id="SSF51735">
    <property type="entry name" value="NAD(P)-binding Rossmann-fold domains"/>
    <property type="match status" value="1"/>
</dbReference>
<evidence type="ECO:0000256" key="3">
    <source>
        <dbReference type="RuleBase" id="RU000363"/>
    </source>
</evidence>
<dbReference type="RefSeq" id="WP_160903814.1">
    <property type="nucleotide sequence ID" value="NZ_CP102850.1"/>
</dbReference>
<dbReference type="InterPro" id="IPR002347">
    <property type="entry name" value="SDR_fam"/>
</dbReference>
<dbReference type="SMART" id="SM00822">
    <property type="entry name" value="PKS_KR"/>
    <property type="match status" value="1"/>
</dbReference>
<reference evidence="5 6" key="1">
    <citation type="submission" date="2019-11" db="EMBL/GenBank/DDBJ databases">
        <title>Gordonia sp. nov., a novel actinobacterium isolated from mangrove soil in Hainan.</title>
        <authorList>
            <person name="Huang X."/>
            <person name="Xie Y."/>
            <person name="Chu X."/>
            <person name="Xiao K."/>
        </authorList>
    </citation>
    <scope>NUCLEOTIDE SEQUENCE [LARGE SCALE GENOMIC DNA]</scope>
    <source>
        <strain evidence="5 6">HNM0687</strain>
    </source>
</reference>
<dbReference type="Pfam" id="PF00106">
    <property type="entry name" value="adh_short"/>
    <property type="match status" value="1"/>
</dbReference>
<evidence type="ECO:0000313" key="6">
    <source>
        <dbReference type="Proteomes" id="UP000475545"/>
    </source>
</evidence>
<sequence length="262" mass="27314">MDYRDKTVLITGASGGIGAAFARALAARGSHVILVARNEAKLKELATDLHDSHGIRAEYLAADLSEPCASDDVVEEIDRRGLSVDILINNAGVGMHSDFADSDPARIRREVALNVGVLTDLAAVYMSRMTQQGTGAIINVASVAAFQPVPHLAVYAASKAYVLSLSEALWWEGKQHGVKVLAVCPGATDTGFFEAAGANADSVGPRRSTSQVVNTALRALEAGKPSVVDGLYNAVAVAISQVVPRRLALAVAELAVRASGQG</sequence>
<dbReference type="GO" id="GO:0016491">
    <property type="term" value="F:oxidoreductase activity"/>
    <property type="evidence" value="ECO:0007669"/>
    <property type="project" value="UniProtKB-KW"/>
</dbReference>
<feature type="domain" description="Ketoreductase" evidence="4">
    <location>
        <begin position="6"/>
        <end position="190"/>
    </location>
</feature>
<dbReference type="InterPro" id="IPR057326">
    <property type="entry name" value="KR_dom"/>
</dbReference>
<dbReference type="PRINTS" id="PR00080">
    <property type="entry name" value="SDRFAMILY"/>
</dbReference>
<dbReference type="PRINTS" id="PR00081">
    <property type="entry name" value="GDHRDH"/>
</dbReference>
<keyword evidence="2" id="KW-0560">Oxidoreductase</keyword>
<evidence type="ECO:0000256" key="2">
    <source>
        <dbReference type="ARBA" id="ARBA00023002"/>
    </source>
</evidence>
<dbReference type="CDD" id="cd05233">
    <property type="entry name" value="SDR_c"/>
    <property type="match status" value="1"/>
</dbReference>
<dbReference type="Gene3D" id="3.40.50.720">
    <property type="entry name" value="NAD(P)-binding Rossmann-like Domain"/>
    <property type="match status" value="1"/>
</dbReference>
<dbReference type="Proteomes" id="UP000475545">
    <property type="component" value="Unassembled WGS sequence"/>
</dbReference>